<reference evidence="4 5" key="1">
    <citation type="submission" date="2023-08" db="EMBL/GenBank/DDBJ databases">
        <authorList>
            <person name="Palmer J.M."/>
        </authorList>
    </citation>
    <scope>NUCLEOTIDE SEQUENCE [LARGE SCALE GENOMIC DNA]</scope>
    <source>
        <strain evidence="4 5">TWF481</strain>
    </source>
</reference>
<dbReference type="Gene3D" id="4.10.240.10">
    <property type="entry name" value="Zn(2)-C6 fungal-type DNA-binding domain"/>
    <property type="match status" value="1"/>
</dbReference>
<feature type="compositionally biased region" description="Basic and acidic residues" evidence="2">
    <location>
        <begin position="63"/>
        <end position="74"/>
    </location>
</feature>
<dbReference type="InterPro" id="IPR036864">
    <property type="entry name" value="Zn2-C6_fun-type_DNA-bd_sf"/>
</dbReference>
<feature type="region of interest" description="Disordered" evidence="2">
    <location>
        <begin position="177"/>
        <end position="218"/>
    </location>
</feature>
<evidence type="ECO:0000313" key="4">
    <source>
        <dbReference type="EMBL" id="KAK6495675.1"/>
    </source>
</evidence>
<proteinExistence type="predicted"/>
<gene>
    <name evidence="4" type="ORF">TWF481_002723</name>
</gene>
<feature type="compositionally biased region" description="Low complexity" evidence="2">
    <location>
        <begin position="104"/>
        <end position="122"/>
    </location>
</feature>
<dbReference type="Proteomes" id="UP001370758">
    <property type="component" value="Unassembled WGS sequence"/>
</dbReference>
<dbReference type="SUPFAM" id="SSF57701">
    <property type="entry name" value="Zn2/Cys6 DNA-binding domain"/>
    <property type="match status" value="1"/>
</dbReference>
<dbReference type="GO" id="GO:0008270">
    <property type="term" value="F:zinc ion binding"/>
    <property type="evidence" value="ECO:0007669"/>
    <property type="project" value="InterPro"/>
</dbReference>
<name>A0AAV9VR58_9PEZI</name>
<feature type="compositionally biased region" description="Polar residues" evidence="2">
    <location>
        <begin position="177"/>
        <end position="206"/>
    </location>
</feature>
<evidence type="ECO:0000313" key="5">
    <source>
        <dbReference type="Proteomes" id="UP001370758"/>
    </source>
</evidence>
<dbReference type="PANTHER" id="PTHR37534:SF46">
    <property type="entry name" value="ZN(II)2CYS6 TRANSCRIPTION FACTOR (EUROFUNG)"/>
    <property type="match status" value="1"/>
</dbReference>
<feature type="compositionally biased region" description="Basic residues" evidence="2">
    <location>
        <begin position="75"/>
        <end position="85"/>
    </location>
</feature>
<evidence type="ECO:0000259" key="3">
    <source>
        <dbReference type="PROSITE" id="PS50048"/>
    </source>
</evidence>
<accession>A0AAV9VR58</accession>
<feature type="domain" description="Zn(2)-C6 fungal-type" evidence="3">
    <location>
        <begin position="21"/>
        <end position="49"/>
    </location>
</feature>
<keyword evidence="5" id="KW-1185">Reference proteome</keyword>
<dbReference type="GO" id="GO:0000981">
    <property type="term" value="F:DNA-binding transcription factor activity, RNA polymerase II-specific"/>
    <property type="evidence" value="ECO:0007669"/>
    <property type="project" value="InterPro"/>
</dbReference>
<organism evidence="4 5">
    <name type="scientific">Arthrobotrys musiformis</name>
    <dbReference type="NCBI Taxonomy" id="47236"/>
    <lineage>
        <taxon>Eukaryota</taxon>
        <taxon>Fungi</taxon>
        <taxon>Dikarya</taxon>
        <taxon>Ascomycota</taxon>
        <taxon>Pezizomycotina</taxon>
        <taxon>Orbiliomycetes</taxon>
        <taxon>Orbiliales</taxon>
        <taxon>Orbiliaceae</taxon>
        <taxon>Arthrobotrys</taxon>
    </lineage>
</organism>
<evidence type="ECO:0000256" key="2">
    <source>
        <dbReference type="SAM" id="MobiDB-lite"/>
    </source>
</evidence>
<dbReference type="CDD" id="cd00067">
    <property type="entry name" value="GAL4"/>
    <property type="match status" value="1"/>
</dbReference>
<feature type="region of interest" description="Disordered" evidence="2">
    <location>
        <begin position="63"/>
        <end position="126"/>
    </location>
</feature>
<dbReference type="AlphaFoldDB" id="A0AAV9VR58"/>
<sequence>MSVLNTFVRLGTRLVGSYSACCWTCRFRKKKCDEAQPACEQCSRLRLICDGYDSQPVWMKDPEKAAEKKAEIKKRMVRRSRRRKKNQDPTKTQIPSQSRPNAPPVNLNSSTPPSTTISTNNTGFSQHQEPISGIYLLITICENDFPTIFPTSSPKESGPMNVSSPFDMRGMHWTASLASSRPQSHTLSPSTTCTMPSRESTQTPSIEGTIKEDHEEKV</sequence>
<dbReference type="Pfam" id="PF00172">
    <property type="entry name" value="Zn_clus"/>
    <property type="match status" value="1"/>
</dbReference>
<keyword evidence="1" id="KW-0539">Nucleus</keyword>
<feature type="compositionally biased region" description="Basic and acidic residues" evidence="2">
    <location>
        <begin position="209"/>
        <end position="218"/>
    </location>
</feature>
<dbReference type="SMART" id="SM00066">
    <property type="entry name" value="GAL4"/>
    <property type="match status" value="1"/>
</dbReference>
<dbReference type="PROSITE" id="PS50048">
    <property type="entry name" value="ZN2_CY6_FUNGAL_2"/>
    <property type="match status" value="1"/>
</dbReference>
<evidence type="ECO:0000256" key="1">
    <source>
        <dbReference type="ARBA" id="ARBA00023242"/>
    </source>
</evidence>
<comment type="caution">
    <text evidence="4">The sequence shown here is derived from an EMBL/GenBank/DDBJ whole genome shotgun (WGS) entry which is preliminary data.</text>
</comment>
<dbReference type="EMBL" id="JAVHJL010000012">
    <property type="protein sequence ID" value="KAK6495675.1"/>
    <property type="molecule type" value="Genomic_DNA"/>
</dbReference>
<feature type="compositionally biased region" description="Polar residues" evidence="2">
    <location>
        <begin position="89"/>
        <end position="100"/>
    </location>
</feature>
<dbReference type="PANTHER" id="PTHR37534">
    <property type="entry name" value="TRANSCRIPTIONAL ACTIVATOR PROTEIN UGA3"/>
    <property type="match status" value="1"/>
</dbReference>
<dbReference type="InterPro" id="IPR001138">
    <property type="entry name" value="Zn2Cys6_DnaBD"/>
</dbReference>
<protein>
    <recommendedName>
        <fullName evidence="3">Zn(2)-C6 fungal-type domain-containing protein</fullName>
    </recommendedName>
</protein>